<comment type="caution">
    <text evidence="1">The sequence shown here is derived from an EMBL/GenBank/DDBJ whole genome shotgun (WGS) entry which is preliminary data.</text>
</comment>
<dbReference type="EMBL" id="LHQQ01000442">
    <property type="protein sequence ID" value="KOS36507.1"/>
    <property type="molecule type" value="Genomic_DNA"/>
</dbReference>
<name>A0A0M8NSQ2_9EURO</name>
<feature type="non-terminal residue" evidence="1">
    <location>
        <position position="1"/>
    </location>
</feature>
<gene>
    <name evidence="1" type="ORF">ACN38_g12747</name>
</gene>
<dbReference type="Proteomes" id="UP000037696">
    <property type="component" value="Unassembled WGS sequence"/>
</dbReference>
<reference evidence="1 2" key="1">
    <citation type="submission" date="2015-08" db="EMBL/GenBank/DDBJ databases">
        <title>Genome sequencing of Penicillium nordicum.</title>
        <authorList>
            <person name="Nguyen H.D."/>
            <person name="Seifert K.A."/>
        </authorList>
    </citation>
    <scope>NUCLEOTIDE SEQUENCE [LARGE SCALE GENOMIC DNA]</scope>
    <source>
        <strain evidence="1 2">DAOMC 185683</strain>
    </source>
</reference>
<accession>A0A0M8NSQ2</accession>
<keyword evidence="2" id="KW-1185">Reference proteome</keyword>
<protein>
    <submittedName>
        <fullName evidence="1">Uncharacterized protein</fullName>
    </submittedName>
</protein>
<sequence>TAQIVEIAGFVILERQRVLNISHFTHTVQYASFLSNTIDWTLHFTIRPTPTVMSPVRTE</sequence>
<evidence type="ECO:0000313" key="2">
    <source>
        <dbReference type="Proteomes" id="UP000037696"/>
    </source>
</evidence>
<organism evidence="1 2">
    <name type="scientific">Penicillium nordicum</name>
    <dbReference type="NCBI Taxonomy" id="229535"/>
    <lineage>
        <taxon>Eukaryota</taxon>
        <taxon>Fungi</taxon>
        <taxon>Dikarya</taxon>
        <taxon>Ascomycota</taxon>
        <taxon>Pezizomycotina</taxon>
        <taxon>Eurotiomycetes</taxon>
        <taxon>Eurotiomycetidae</taxon>
        <taxon>Eurotiales</taxon>
        <taxon>Aspergillaceae</taxon>
        <taxon>Penicillium</taxon>
    </lineage>
</organism>
<dbReference type="AlphaFoldDB" id="A0A0M8NSQ2"/>
<evidence type="ECO:0000313" key="1">
    <source>
        <dbReference type="EMBL" id="KOS36507.1"/>
    </source>
</evidence>
<proteinExistence type="predicted"/>